<proteinExistence type="predicted"/>
<feature type="transmembrane region" description="Helical" evidence="1">
    <location>
        <begin position="130"/>
        <end position="151"/>
    </location>
</feature>
<feature type="transmembrane region" description="Helical" evidence="1">
    <location>
        <begin position="84"/>
        <end position="103"/>
    </location>
</feature>
<evidence type="ECO:0000313" key="2">
    <source>
        <dbReference type="EMBL" id="OKH30544.1"/>
    </source>
</evidence>
<dbReference type="InterPro" id="IPR013901">
    <property type="entry name" value="Anthrone_oxy"/>
</dbReference>
<keyword evidence="1" id="KW-0812">Transmembrane</keyword>
<dbReference type="Pfam" id="PF08592">
    <property type="entry name" value="Anthrone_oxy"/>
    <property type="match status" value="1"/>
</dbReference>
<feature type="transmembrane region" description="Helical" evidence="1">
    <location>
        <begin position="47"/>
        <end position="72"/>
    </location>
</feature>
<reference evidence="2 3" key="1">
    <citation type="submission" date="2016-11" db="EMBL/GenBank/DDBJ databases">
        <title>Draft Genome Sequences of Nine Cyanobacterial Strains from Diverse Habitats.</title>
        <authorList>
            <person name="Zhu T."/>
            <person name="Hou S."/>
            <person name="Lu X."/>
            <person name="Hess W.R."/>
        </authorList>
    </citation>
    <scope>NUCLEOTIDE SEQUENCE [LARGE SCALE GENOMIC DNA]</scope>
    <source>
        <strain evidence="2 3">IAM M-71</strain>
    </source>
</reference>
<dbReference type="RefSeq" id="WP_073597300.1">
    <property type="nucleotide sequence ID" value="NZ_MRCE01000063.1"/>
</dbReference>
<evidence type="ECO:0000256" key="1">
    <source>
        <dbReference type="SAM" id="Phobius"/>
    </source>
</evidence>
<keyword evidence="1" id="KW-0472">Membrane</keyword>
<dbReference type="OrthoDB" id="1453741at2"/>
<organism evidence="2 3">
    <name type="scientific">[Phormidium ambiguum] IAM M-71</name>
    <dbReference type="NCBI Taxonomy" id="454136"/>
    <lineage>
        <taxon>Bacteria</taxon>
        <taxon>Bacillati</taxon>
        <taxon>Cyanobacteriota</taxon>
        <taxon>Cyanophyceae</taxon>
        <taxon>Oscillatoriophycideae</taxon>
        <taxon>Aerosakkonematales</taxon>
        <taxon>Aerosakkonemataceae</taxon>
        <taxon>Floridanema</taxon>
    </lineage>
</organism>
<sequence>MAIRTVRFITLLFTALVMGTTLCHTMELPAKMLYSAELWATVNKSLYWVFAFPVGAIIEMGAILSSILLSFLVRKNRPAFRLTLLATVCLVVAFFGVWIGFIAPMNAQVEQWRIEDLPANWMQVRNQWEYAHATRFVLHLIGFSALLFSVLRETPTSHFRNHLASERGHNQSLIR</sequence>
<dbReference type="Proteomes" id="UP000185860">
    <property type="component" value="Unassembled WGS sequence"/>
</dbReference>
<comment type="caution">
    <text evidence="2">The sequence shown here is derived from an EMBL/GenBank/DDBJ whole genome shotgun (WGS) entry which is preliminary data.</text>
</comment>
<protein>
    <submittedName>
        <fullName evidence="2">DUF1772 domain-containing protein</fullName>
    </submittedName>
</protein>
<name>A0A1U7I3B2_9CYAN</name>
<evidence type="ECO:0000313" key="3">
    <source>
        <dbReference type="Proteomes" id="UP000185860"/>
    </source>
</evidence>
<gene>
    <name evidence="2" type="ORF">NIES2119_30760</name>
</gene>
<dbReference type="STRING" id="454136.NIES2119_30760"/>
<dbReference type="AlphaFoldDB" id="A0A1U7I3B2"/>
<accession>A0A1U7I3B2</accession>
<keyword evidence="1" id="KW-1133">Transmembrane helix</keyword>
<dbReference type="EMBL" id="MRCE01000063">
    <property type="protein sequence ID" value="OKH30544.1"/>
    <property type="molecule type" value="Genomic_DNA"/>
</dbReference>